<evidence type="ECO:0000259" key="10">
    <source>
        <dbReference type="Pfam" id="PF00275"/>
    </source>
</evidence>
<feature type="active site" description="Proton acceptor" evidence="9">
    <location>
        <position position="312"/>
    </location>
</feature>
<comment type="subcellular location">
    <subcellularLocation>
        <location evidence="9">Cytoplasm</location>
    </subcellularLocation>
</comment>
<evidence type="ECO:0000313" key="12">
    <source>
        <dbReference type="Proteomes" id="UP000449710"/>
    </source>
</evidence>
<evidence type="ECO:0000256" key="6">
    <source>
        <dbReference type="ARBA" id="ARBA00022679"/>
    </source>
</evidence>
<dbReference type="GO" id="GO:0009423">
    <property type="term" value="P:chorismate biosynthetic process"/>
    <property type="evidence" value="ECO:0007669"/>
    <property type="project" value="UniProtKB-UniRule"/>
</dbReference>
<feature type="binding site" evidence="9">
    <location>
        <position position="20"/>
    </location>
    <ligand>
        <name>phosphoenolpyruvate</name>
        <dbReference type="ChEBI" id="CHEBI:58702"/>
    </ligand>
</feature>
<feature type="binding site" evidence="9">
    <location>
        <position position="343"/>
    </location>
    <ligand>
        <name>phosphoenolpyruvate</name>
        <dbReference type="ChEBI" id="CHEBI:58702"/>
    </ligand>
</feature>
<dbReference type="CDD" id="cd01556">
    <property type="entry name" value="EPSP_synthase"/>
    <property type="match status" value="1"/>
</dbReference>
<gene>
    <name evidence="9 11" type="primary">aroA</name>
    <name evidence="11" type="ORF">ISALK_09905</name>
</gene>
<evidence type="ECO:0000256" key="1">
    <source>
        <dbReference type="ARBA" id="ARBA00002174"/>
    </source>
</evidence>
<comment type="pathway">
    <text evidence="2 9">Metabolic intermediate biosynthesis; chorismate biosynthesis; chorismate from D-erythrose 4-phosphate and phosphoenolpyruvate: step 6/7.</text>
</comment>
<dbReference type="InterPro" id="IPR036968">
    <property type="entry name" value="Enolpyruvate_Tfrase_sf"/>
</dbReference>
<dbReference type="EMBL" id="SUMG01000012">
    <property type="protein sequence ID" value="NBG88816.1"/>
    <property type="molecule type" value="Genomic_DNA"/>
</dbReference>
<feature type="binding site" evidence="9">
    <location>
        <position position="21"/>
    </location>
    <ligand>
        <name>3-phosphoshikimate</name>
        <dbReference type="ChEBI" id="CHEBI:145989"/>
    </ligand>
</feature>
<feature type="binding site" evidence="9">
    <location>
        <position position="120"/>
    </location>
    <ligand>
        <name>phosphoenolpyruvate</name>
        <dbReference type="ChEBI" id="CHEBI:58702"/>
    </ligand>
</feature>
<dbReference type="NCBIfam" id="TIGR01356">
    <property type="entry name" value="aroA"/>
    <property type="match status" value="1"/>
</dbReference>
<dbReference type="InterPro" id="IPR006264">
    <property type="entry name" value="EPSP_synthase"/>
</dbReference>
<feature type="binding site" evidence="9">
    <location>
        <position position="167"/>
    </location>
    <ligand>
        <name>3-phosphoshikimate</name>
        <dbReference type="ChEBI" id="CHEBI:145989"/>
    </ligand>
</feature>
<dbReference type="PIRSF" id="PIRSF000505">
    <property type="entry name" value="EPSPS"/>
    <property type="match status" value="1"/>
</dbReference>
<name>A0AA43XLT1_9CLOT</name>
<evidence type="ECO:0000256" key="7">
    <source>
        <dbReference type="ARBA" id="ARBA00023141"/>
    </source>
</evidence>
<protein>
    <recommendedName>
        <fullName evidence="9">3-phosphoshikimate 1-carboxyvinyltransferase</fullName>
        <ecNumber evidence="9">2.5.1.19</ecNumber>
    </recommendedName>
    <alternativeName>
        <fullName evidence="9">5-enolpyruvylshikimate-3-phosphate synthase</fullName>
        <shortName evidence="9">EPSP synthase</shortName>
        <shortName evidence="9">EPSPS</shortName>
    </alternativeName>
</protein>
<comment type="function">
    <text evidence="1 9">Catalyzes the transfer of the enolpyruvyl moiety of phosphoenolpyruvate (PEP) to the 5-hydroxyl of shikimate-3-phosphate (S3P) to produce enolpyruvyl shikimate-3-phosphate and inorganic phosphate.</text>
</comment>
<feature type="binding site" evidence="9">
    <location>
        <position position="385"/>
    </location>
    <ligand>
        <name>phosphoenolpyruvate</name>
        <dbReference type="ChEBI" id="CHEBI:58702"/>
    </ligand>
</feature>
<dbReference type="GO" id="GO:0009073">
    <property type="term" value="P:aromatic amino acid family biosynthetic process"/>
    <property type="evidence" value="ECO:0007669"/>
    <property type="project" value="UniProtKB-KW"/>
</dbReference>
<organism evidence="11 12">
    <name type="scientific">Isachenkonia alkalipeptolytica</name>
    <dbReference type="NCBI Taxonomy" id="2565777"/>
    <lineage>
        <taxon>Bacteria</taxon>
        <taxon>Bacillati</taxon>
        <taxon>Bacillota</taxon>
        <taxon>Clostridia</taxon>
        <taxon>Eubacteriales</taxon>
        <taxon>Clostridiaceae</taxon>
        <taxon>Isachenkonia</taxon>
    </lineage>
</organism>
<evidence type="ECO:0000313" key="11">
    <source>
        <dbReference type="EMBL" id="NBG88816.1"/>
    </source>
</evidence>
<dbReference type="InterPro" id="IPR023193">
    <property type="entry name" value="EPSP_synthase_CS"/>
</dbReference>
<keyword evidence="12" id="KW-1185">Reference proteome</keyword>
<dbReference type="FunFam" id="3.65.10.10:FF:000006">
    <property type="entry name" value="3-phosphoshikimate 1-carboxyvinyltransferase"/>
    <property type="match status" value="1"/>
</dbReference>
<dbReference type="EC" id="2.5.1.19" evidence="9"/>
<keyword evidence="4 9" id="KW-0963">Cytoplasm</keyword>
<feature type="binding site" evidence="9">
    <location>
        <position position="25"/>
    </location>
    <ligand>
        <name>3-phosphoshikimate</name>
        <dbReference type="ChEBI" id="CHEBI:145989"/>
    </ligand>
</feature>
<feature type="binding site" evidence="9">
    <location>
        <position position="92"/>
    </location>
    <ligand>
        <name>phosphoenolpyruvate</name>
        <dbReference type="ChEBI" id="CHEBI:58702"/>
    </ligand>
</feature>
<dbReference type="FunFam" id="3.65.10.10:FF:000005">
    <property type="entry name" value="3-phosphoshikimate 1-carboxyvinyltransferase"/>
    <property type="match status" value="1"/>
</dbReference>
<evidence type="ECO:0000256" key="9">
    <source>
        <dbReference type="HAMAP-Rule" id="MF_00210"/>
    </source>
</evidence>
<feature type="binding site" evidence="9">
    <location>
        <position position="165"/>
    </location>
    <ligand>
        <name>3-phosphoshikimate</name>
        <dbReference type="ChEBI" id="CHEBI:145989"/>
    </ligand>
</feature>
<accession>A0AA43XLT1</accession>
<evidence type="ECO:0000256" key="3">
    <source>
        <dbReference type="ARBA" id="ARBA00009948"/>
    </source>
</evidence>
<dbReference type="SUPFAM" id="SSF55205">
    <property type="entry name" value="EPT/RTPC-like"/>
    <property type="match status" value="1"/>
</dbReference>
<dbReference type="InterPro" id="IPR013792">
    <property type="entry name" value="RNA3'P_cycl/enolpyr_Trfase_a/b"/>
</dbReference>
<sequence length="428" mass="45285">MLKINKVDKIKGRIRVPGDKSISHRAVMLSGISKGKGIIEGFLRGEDCYRTIACFRGLGVEIEDRGSQIIVQGKGLQGLEEAKDVLDAGNSGTTMRLLSGILAGQEFLTVVTGDDSLRKRPMDRIAVPLRKMGAMIEGRDRGSLAPLVIRGGGLQGMDYTPPVSSAQVKSAVLLAGLYAKGETVVREGVTTRDHTERMLKALGANITAEKGKVSLGKSQLEGTAIQVPGDISSAAFFMAAAAAKPGSQLRIRGVGLNPTRTGIIDVLREMGAAIEIDNITESGGEAAGDIIIQGKKLRGIHITGEIIPRLIDEIPVIAVIAAMAEGKTTITGAQELKVKESNRITSMVTEMKKLGMKVEELPDGMEIEGGSTITGGRVKSYGDHRIAMAMAVAGLFARDSVKIQNSACIGVSFPDFEQTVKQVTSHGV</sequence>
<dbReference type="PROSITE" id="PS00885">
    <property type="entry name" value="EPSP_SYNTHASE_2"/>
    <property type="match status" value="1"/>
</dbReference>
<proteinExistence type="inferred from homology"/>
<dbReference type="Gene3D" id="3.65.10.10">
    <property type="entry name" value="Enolpyruvate transferase domain"/>
    <property type="match status" value="2"/>
</dbReference>
<evidence type="ECO:0000256" key="8">
    <source>
        <dbReference type="ARBA" id="ARBA00044633"/>
    </source>
</evidence>
<dbReference type="PANTHER" id="PTHR21090:SF5">
    <property type="entry name" value="PENTAFUNCTIONAL AROM POLYPEPTIDE"/>
    <property type="match status" value="1"/>
</dbReference>
<feature type="binding site" evidence="9">
    <location>
        <position position="339"/>
    </location>
    <ligand>
        <name>3-phosphoshikimate</name>
        <dbReference type="ChEBI" id="CHEBI:145989"/>
    </ligand>
</feature>
<dbReference type="InterPro" id="IPR001986">
    <property type="entry name" value="Enolpyruvate_Tfrase_dom"/>
</dbReference>
<keyword evidence="5 9" id="KW-0028">Amino-acid biosynthesis</keyword>
<feature type="binding site" evidence="9">
    <location>
        <position position="312"/>
    </location>
    <ligand>
        <name>3-phosphoshikimate</name>
        <dbReference type="ChEBI" id="CHEBI:145989"/>
    </ligand>
</feature>
<evidence type="ECO:0000256" key="2">
    <source>
        <dbReference type="ARBA" id="ARBA00004811"/>
    </source>
</evidence>
<dbReference type="RefSeq" id="WP_160721838.1">
    <property type="nucleotide sequence ID" value="NZ_SUMG01000012.1"/>
</dbReference>
<comment type="catalytic activity">
    <reaction evidence="8">
        <text>3-phosphoshikimate + phosphoenolpyruvate = 5-O-(1-carboxyvinyl)-3-phosphoshikimate + phosphate</text>
        <dbReference type="Rhea" id="RHEA:21256"/>
        <dbReference type="ChEBI" id="CHEBI:43474"/>
        <dbReference type="ChEBI" id="CHEBI:57701"/>
        <dbReference type="ChEBI" id="CHEBI:58702"/>
        <dbReference type="ChEBI" id="CHEBI:145989"/>
        <dbReference type="EC" id="2.5.1.19"/>
    </reaction>
    <physiologicalReaction direction="left-to-right" evidence="8">
        <dbReference type="Rhea" id="RHEA:21257"/>
    </physiologicalReaction>
</comment>
<reference evidence="11 12" key="1">
    <citation type="submission" date="2019-04" db="EMBL/GenBank/DDBJ databases">
        <title>Isachenkonia alkalipeptolytica gen. nov. sp. nov. a new anaerobic, alkiliphilic organothrophic bacterium capable to reduce synthesized ferrihydrite isolated from a soda lake.</title>
        <authorList>
            <person name="Toshchakov S.V."/>
            <person name="Zavarzina D.G."/>
            <person name="Zhilina T.N."/>
            <person name="Kostrikina N.A."/>
            <person name="Kublanov I.V."/>
        </authorList>
    </citation>
    <scope>NUCLEOTIDE SEQUENCE [LARGE SCALE GENOMIC DNA]</scope>
    <source>
        <strain evidence="11 12">Z-1701</strain>
    </source>
</reference>
<dbReference type="AlphaFoldDB" id="A0AA43XLT1"/>
<feature type="binding site" evidence="9">
    <location>
        <position position="167"/>
    </location>
    <ligand>
        <name>phosphoenolpyruvate</name>
        <dbReference type="ChEBI" id="CHEBI:58702"/>
    </ligand>
</feature>
<comment type="caution">
    <text evidence="11">The sequence shown here is derived from an EMBL/GenBank/DDBJ whole genome shotgun (WGS) entry which is preliminary data.</text>
</comment>
<feature type="domain" description="Enolpyruvate transferase" evidence="10">
    <location>
        <begin position="5"/>
        <end position="419"/>
    </location>
</feature>
<feature type="binding site" evidence="9">
    <location>
        <position position="20"/>
    </location>
    <ligand>
        <name>3-phosphoshikimate</name>
        <dbReference type="ChEBI" id="CHEBI:145989"/>
    </ligand>
</feature>
<evidence type="ECO:0000256" key="4">
    <source>
        <dbReference type="ARBA" id="ARBA00022490"/>
    </source>
</evidence>
<keyword evidence="7 9" id="KW-0057">Aromatic amino acid biosynthesis</keyword>
<dbReference type="GO" id="GO:0008652">
    <property type="term" value="P:amino acid biosynthetic process"/>
    <property type="evidence" value="ECO:0007669"/>
    <property type="project" value="UniProtKB-KW"/>
</dbReference>
<dbReference type="Proteomes" id="UP000449710">
    <property type="component" value="Unassembled WGS sequence"/>
</dbReference>
<comment type="caution">
    <text evidence="9">Lacks conserved residue(s) required for the propagation of feature annotation.</text>
</comment>
<dbReference type="GO" id="GO:0005737">
    <property type="term" value="C:cytoplasm"/>
    <property type="evidence" value="ECO:0007669"/>
    <property type="project" value="UniProtKB-SubCell"/>
</dbReference>
<keyword evidence="6 9" id="KW-0808">Transferase</keyword>
<comment type="subunit">
    <text evidence="9">Monomer.</text>
</comment>
<evidence type="ECO:0000256" key="5">
    <source>
        <dbReference type="ARBA" id="ARBA00022605"/>
    </source>
</evidence>
<dbReference type="GO" id="GO:0003866">
    <property type="term" value="F:3-phosphoshikimate 1-carboxyvinyltransferase activity"/>
    <property type="evidence" value="ECO:0007669"/>
    <property type="project" value="UniProtKB-UniRule"/>
</dbReference>
<dbReference type="Pfam" id="PF00275">
    <property type="entry name" value="EPSP_synthase"/>
    <property type="match status" value="1"/>
</dbReference>
<comment type="similarity">
    <text evidence="3 9">Belongs to the EPSP synthase family.</text>
</comment>
<dbReference type="PANTHER" id="PTHR21090">
    <property type="entry name" value="AROM/DEHYDROQUINATE SYNTHASE"/>
    <property type="match status" value="1"/>
</dbReference>
<dbReference type="HAMAP" id="MF_00210">
    <property type="entry name" value="EPSP_synth"/>
    <property type="match status" value="1"/>
</dbReference>
<dbReference type="PROSITE" id="PS00104">
    <property type="entry name" value="EPSP_SYNTHASE_1"/>
    <property type="match status" value="1"/>
</dbReference>